<keyword evidence="6" id="KW-0029">Amino-acid transport</keyword>
<evidence type="ECO:0000256" key="8">
    <source>
        <dbReference type="ARBA" id="ARBA00023136"/>
    </source>
</evidence>
<dbReference type="FunFam" id="1.20.1740.10:FF:000001">
    <property type="entry name" value="Amino acid permease"/>
    <property type="match status" value="1"/>
</dbReference>
<feature type="transmembrane region" description="Helical" evidence="9">
    <location>
        <begin position="283"/>
        <end position="303"/>
    </location>
</feature>
<keyword evidence="8 9" id="KW-0472">Membrane</keyword>
<keyword evidence="4" id="KW-1003">Cell membrane</keyword>
<evidence type="ECO:0000256" key="7">
    <source>
        <dbReference type="ARBA" id="ARBA00022989"/>
    </source>
</evidence>
<dbReference type="Gene3D" id="1.20.1740.10">
    <property type="entry name" value="Amino acid/polyamine transporter I"/>
    <property type="match status" value="1"/>
</dbReference>
<feature type="transmembrane region" description="Helical" evidence="9">
    <location>
        <begin position="442"/>
        <end position="459"/>
    </location>
</feature>
<feature type="transmembrane region" description="Helical" evidence="9">
    <location>
        <begin position="105"/>
        <end position="130"/>
    </location>
</feature>
<dbReference type="GO" id="GO:0006865">
    <property type="term" value="P:amino acid transport"/>
    <property type="evidence" value="ECO:0007669"/>
    <property type="project" value="UniProtKB-KW"/>
</dbReference>
<dbReference type="GO" id="GO:0055085">
    <property type="term" value="P:transmembrane transport"/>
    <property type="evidence" value="ECO:0007669"/>
    <property type="project" value="InterPro"/>
</dbReference>
<feature type="transmembrane region" description="Helical" evidence="9">
    <location>
        <begin position="347"/>
        <end position="365"/>
    </location>
</feature>
<evidence type="ECO:0000256" key="5">
    <source>
        <dbReference type="ARBA" id="ARBA00022692"/>
    </source>
</evidence>
<name>A0A2N0X7Y7_9CORY</name>
<dbReference type="Proteomes" id="UP000233249">
    <property type="component" value="Unassembled WGS sequence"/>
</dbReference>
<dbReference type="STRING" id="1121365.GCA_000375365_01149"/>
<reference evidence="11 12" key="1">
    <citation type="submission" date="2017-12" db="EMBL/GenBank/DDBJ databases">
        <title>Corynebacterium mastitidis 16-1433 Genome.</title>
        <authorList>
            <person name="Gulvik C.A."/>
        </authorList>
    </citation>
    <scope>NUCLEOTIDE SEQUENCE [LARGE SCALE GENOMIC DNA]</scope>
    <source>
        <strain evidence="11 12">16-1433</strain>
    </source>
</reference>
<gene>
    <name evidence="11" type="ORF">CXB45_04915</name>
</gene>
<comment type="subcellular location">
    <subcellularLocation>
        <location evidence="1">Cell membrane</location>
        <topology evidence="1">Multi-pass membrane protein</topology>
    </subcellularLocation>
</comment>
<dbReference type="PANTHER" id="PTHR43495:SF2">
    <property type="entry name" value="D-SERINE_D-ALANINE_GLYCINE TRANSPORTER"/>
    <property type="match status" value="1"/>
</dbReference>
<evidence type="ECO:0000256" key="1">
    <source>
        <dbReference type="ARBA" id="ARBA00004651"/>
    </source>
</evidence>
<evidence type="ECO:0000313" key="11">
    <source>
        <dbReference type="EMBL" id="PKF68826.1"/>
    </source>
</evidence>
<evidence type="ECO:0000256" key="9">
    <source>
        <dbReference type="SAM" id="Phobius"/>
    </source>
</evidence>
<feature type="transmembrane region" description="Helical" evidence="9">
    <location>
        <begin position="51"/>
        <end position="71"/>
    </location>
</feature>
<dbReference type="InterPro" id="IPR004841">
    <property type="entry name" value="AA-permease/SLC12A_dom"/>
</dbReference>
<keyword evidence="7 9" id="KW-1133">Transmembrane helix</keyword>
<dbReference type="PIRSF" id="PIRSF006060">
    <property type="entry name" value="AA_transporter"/>
    <property type="match status" value="1"/>
</dbReference>
<feature type="transmembrane region" description="Helical" evidence="9">
    <location>
        <begin position="252"/>
        <end position="271"/>
    </location>
</feature>
<feature type="transmembrane region" description="Helical" evidence="9">
    <location>
        <begin position="416"/>
        <end position="436"/>
    </location>
</feature>
<feature type="domain" description="Amino acid permease/ SLC12A" evidence="10">
    <location>
        <begin position="27"/>
        <end position="440"/>
    </location>
</feature>
<dbReference type="AlphaFoldDB" id="A0A2N0X7Y7"/>
<proteinExistence type="inferred from homology"/>
<evidence type="ECO:0000256" key="4">
    <source>
        <dbReference type="ARBA" id="ARBA00022475"/>
    </source>
</evidence>
<evidence type="ECO:0000259" key="10">
    <source>
        <dbReference type="Pfam" id="PF00324"/>
    </source>
</evidence>
<dbReference type="EMBL" id="PJAF01000011">
    <property type="protein sequence ID" value="PKF68826.1"/>
    <property type="molecule type" value="Genomic_DNA"/>
</dbReference>
<comment type="caution">
    <text evidence="11">The sequence shown here is derived from an EMBL/GenBank/DDBJ whole genome shotgun (WGS) entry which is preliminary data.</text>
</comment>
<feature type="transmembrane region" description="Helical" evidence="9">
    <location>
        <begin position="371"/>
        <end position="395"/>
    </location>
</feature>
<protein>
    <submittedName>
        <fullName evidence="11">D-serine/D-alanine/glycine transporter</fullName>
    </submittedName>
</protein>
<sequence length="465" mass="50120">MTETVFAMTATPQNQPQELQRQLTNRHIQLIAIGGAIGTGLFMGSGKTISLAGPSILLVYAIIGSALFLFMRCMGELLLANPHFHSFSDIAEKYLGSWARFAMSWTYWLCWIVTGVADLVAITGYFRFWWPDLPSWIPILGTIALLFVLNALTVKAFGETEFWFALIKIIAIVALIVLGVALICLGHTNDSGSTASVSNLWEHGGVFPNGFGGFVTGFQIALFAFVGVELVGTTVAETKDPETVLPKAINAIPLRIVLFYIGSLAVIMMVTPWNEIVPENSPFVTMFALTGLPAAATIVNLVVITSAASSANSGIYSTSRMVYGLAQSGDAHRVFAKLSPRQVPRNALTLSCIFLLSALVLMATGDGVLEAFTMVTSMSATLFVAVWTAIVWSYLRYRRREPDAHRASRFRTPGGSTTAVGLLVFFALMCVALSLAADTRGGLIAALVWVGAVCAVGMARERRRG</sequence>
<dbReference type="OrthoDB" id="5297508at2"/>
<dbReference type="GO" id="GO:0005886">
    <property type="term" value="C:plasma membrane"/>
    <property type="evidence" value="ECO:0007669"/>
    <property type="project" value="UniProtKB-SubCell"/>
</dbReference>
<feature type="transmembrane region" description="Helical" evidence="9">
    <location>
        <begin position="136"/>
        <end position="154"/>
    </location>
</feature>
<dbReference type="Pfam" id="PF00324">
    <property type="entry name" value="AA_permease"/>
    <property type="match status" value="1"/>
</dbReference>
<feature type="transmembrane region" description="Helical" evidence="9">
    <location>
        <begin position="28"/>
        <end position="45"/>
    </location>
</feature>
<evidence type="ECO:0000313" key="12">
    <source>
        <dbReference type="Proteomes" id="UP000233249"/>
    </source>
</evidence>
<feature type="transmembrane region" description="Helical" evidence="9">
    <location>
        <begin position="208"/>
        <end position="231"/>
    </location>
</feature>
<evidence type="ECO:0000256" key="3">
    <source>
        <dbReference type="ARBA" id="ARBA00022448"/>
    </source>
</evidence>
<evidence type="ECO:0000256" key="2">
    <source>
        <dbReference type="ARBA" id="ARBA00008583"/>
    </source>
</evidence>
<accession>A0A2N0X7Y7</accession>
<comment type="similarity">
    <text evidence="2">Belongs to the amino acid-polyamine-organocation (APC) superfamily. Amino acid transporter (AAT) (TC 2.A.3.1) family.</text>
</comment>
<organism evidence="11 12">
    <name type="scientific">Corynebacterium mastitidis</name>
    <dbReference type="NCBI Taxonomy" id="161890"/>
    <lineage>
        <taxon>Bacteria</taxon>
        <taxon>Bacillati</taxon>
        <taxon>Actinomycetota</taxon>
        <taxon>Actinomycetes</taxon>
        <taxon>Mycobacteriales</taxon>
        <taxon>Corynebacteriaceae</taxon>
        <taxon>Corynebacterium</taxon>
    </lineage>
</organism>
<dbReference type="PANTHER" id="PTHR43495">
    <property type="entry name" value="GABA PERMEASE"/>
    <property type="match status" value="1"/>
</dbReference>
<keyword evidence="5 9" id="KW-0812">Transmembrane</keyword>
<feature type="transmembrane region" description="Helical" evidence="9">
    <location>
        <begin position="166"/>
        <end position="188"/>
    </location>
</feature>
<keyword evidence="3" id="KW-0813">Transport</keyword>
<evidence type="ECO:0000256" key="6">
    <source>
        <dbReference type="ARBA" id="ARBA00022970"/>
    </source>
</evidence>